<evidence type="ECO:0000256" key="5">
    <source>
        <dbReference type="ARBA" id="ARBA00023136"/>
    </source>
</evidence>
<dbReference type="InterPro" id="IPR032818">
    <property type="entry name" value="DedA-like"/>
</dbReference>
<keyword evidence="5 6" id="KW-0472">Membrane</keyword>
<keyword evidence="2" id="KW-1003">Cell membrane</keyword>
<reference evidence="9" key="1">
    <citation type="submission" date="2020-05" db="EMBL/GenBank/DDBJ databases">
        <authorList>
            <person name="Chiriac C."/>
            <person name="Salcher M."/>
            <person name="Ghai R."/>
            <person name="Kavagutti S V."/>
        </authorList>
    </citation>
    <scope>NUCLEOTIDE SEQUENCE</scope>
</reference>
<feature type="transmembrane region" description="Helical" evidence="6">
    <location>
        <begin position="54"/>
        <end position="75"/>
    </location>
</feature>
<keyword evidence="4 6" id="KW-1133">Transmembrane helix</keyword>
<dbReference type="EMBL" id="CAFBRC010000018">
    <property type="protein sequence ID" value="CAB5073152.1"/>
    <property type="molecule type" value="Genomic_DNA"/>
</dbReference>
<accession>A0A6J6QM71</accession>
<dbReference type="AlphaFoldDB" id="A0A6J6QM71"/>
<protein>
    <submittedName>
        <fullName evidence="9">Unannotated protein</fullName>
    </submittedName>
</protein>
<dbReference type="PANTHER" id="PTHR30353">
    <property type="entry name" value="INNER MEMBRANE PROTEIN DEDA-RELATED"/>
    <property type="match status" value="1"/>
</dbReference>
<dbReference type="PANTHER" id="PTHR30353:SF0">
    <property type="entry name" value="TRANSMEMBRANE PROTEIN"/>
    <property type="match status" value="1"/>
</dbReference>
<evidence type="ECO:0000256" key="1">
    <source>
        <dbReference type="ARBA" id="ARBA00004651"/>
    </source>
</evidence>
<evidence type="ECO:0000313" key="8">
    <source>
        <dbReference type="EMBL" id="CAB4690259.1"/>
    </source>
</evidence>
<feature type="transmembrane region" description="Helical" evidence="6">
    <location>
        <begin position="180"/>
        <end position="201"/>
    </location>
</feature>
<evidence type="ECO:0000256" key="6">
    <source>
        <dbReference type="SAM" id="Phobius"/>
    </source>
</evidence>
<feature type="domain" description="VTT" evidence="7">
    <location>
        <begin position="35"/>
        <end position="167"/>
    </location>
</feature>
<evidence type="ECO:0000313" key="10">
    <source>
        <dbReference type="EMBL" id="CAB4844631.1"/>
    </source>
</evidence>
<organism evidence="9">
    <name type="scientific">freshwater metagenome</name>
    <dbReference type="NCBI Taxonomy" id="449393"/>
    <lineage>
        <taxon>unclassified sequences</taxon>
        <taxon>metagenomes</taxon>
        <taxon>ecological metagenomes</taxon>
    </lineage>
</organism>
<evidence type="ECO:0000259" key="7">
    <source>
        <dbReference type="Pfam" id="PF09335"/>
    </source>
</evidence>
<sequence length="208" mass="22116">MNPLSAQSIVETLGLVGVFMVLLAETGLLIGLVLPGDSLLFVAGVAASGVAMKAVGVQLSLPALMIGAPIAAIVGSQVGRNIGEKLGRPLFARPDGRVFSQDRVKKTEDFLARYGYAKALILARFVPVVRTLINPIAGVIGMPKATFFKWNVIGALLWTESVIILGYILGEKLKGSIDKYLLPIVAIVIVISILPLLFGIIKERKNKA</sequence>
<evidence type="ECO:0000256" key="3">
    <source>
        <dbReference type="ARBA" id="ARBA00022692"/>
    </source>
</evidence>
<evidence type="ECO:0000313" key="9">
    <source>
        <dbReference type="EMBL" id="CAB4711866.1"/>
    </source>
</evidence>
<proteinExistence type="predicted"/>
<comment type="subcellular location">
    <subcellularLocation>
        <location evidence="1">Cell membrane</location>
        <topology evidence="1">Multi-pass membrane protein</topology>
    </subcellularLocation>
</comment>
<dbReference type="Pfam" id="PF09335">
    <property type="entry name" value="VTT_dom"/>
    <property type="match status" value="1"/>
</dbReference>
<evidence type="ECO:0000256" key="4">
    <source>
        <dbReference type="ARBA" id="ARBA00022989"/>
    </source>
</evidence>
<dbReference type="InterPro" id="IPR032816">
    <property type="entry name" value="VTT_dom"/>
</dbReference>
<evidence type="ECO:0000313" key="11">
    <source>
        <dbReference type="EMBL" id="CAB5073152.1"/>
    </source>
</evidence>
<gene>
    <name evidence="8" type="ORF">UFOPK2342_01731</name>
    <name evidence="9" type="ORF">UFOPK2423_01772</name>
    <name evidence="10" type="ORF">UFOPK3266_01184</name>
    <name evidence="11" type="ORF">UFOPK4367_00396</name>
</gene>
<dbReference type="GO" id="GO:0005886">
    <property type="term" value="C:plasma membrane"/>
    <property type="evidence" value="ECO:0007669"/>
    <property type="project" value="UniProtKB-SubCell"/>
</dbReference>
<dbReference type="EMBL" id="CAEZXB010000065">
    <property type="protein sequence ID" value="CAB4690259.1"/>
    <property type="molecule type" value="Genomic_DNA"/>
</dbReference>
<dbReference type="EMBL" id="CAEZXN010000085">
    <property type="protein sequence ID" value="CAB4711866.1"/>
    <property type="molecule type" value="Genomic_DNA"/>
</dbReference>
<feature type="transmembrane region" description="Helical" evidence="6">
    <location>
        <begin position="12"/>
        <end position="34"/>
    </location>
</feature>
<feature type="transmembrane region" description="Helical" evidence="6">
    <location>
        <begin position="150"/>
        <end position="168"/>
    </location>
</feature>
<evidence type="ECO:0000256" key="2">
    <source>
        <dbReference type="ARBA" id="ARBA00022475"/>
    </source>
</evidence>
<dbReference type="EMBL" id="CAFBAA010000033">
    <property type="protein sequence ID" value="CAB4844631.1"/>
    <property type="molecule type" value="Genomic_DNA"/>
</dbReference>
<name>A0A6J6QM71_9ZZZZ</name>
<keyword evidence="3 6" id="KW-0812">Transmembrane</keyword>